<dbReference type="InterPro" id="IPR000847">
    <property type="entry name" value="LysR_HTH_N"/>
</dbReference>
<dbReference type="Pfam" id="PF00126">
    <property type="entry name" value="HTH_1"/>
    <property type="match status" value="1"/>
</dbReference>
<dbReference type="GO" id="GO:0003677">
    <property type="term" value="F:DNA binding"/>
    <property type="evidence" value="ECO:0007669"/>
    <property type="project" value="UniProtKB-KW"/>
</dbReference>
<dbReference type="Proteomes" id="UP000199675">
    <property type="component" value="Unassembled WGS sequence"/>
</dbReference>
<dbReference type="InterPro" id="IPR036388">
    <property type="entry name" value="WH-like_DNA-bd_sf"/>
</dbReference>
<dbReference type="NCBIfam" id="NF008284">
    <property type="entry name" value="PRK11062.1"/>
    <property type="match status" value="1"/>
</dbReference>
<keyword evidence="3" id="KW-0238">DNA-binding</keyword>
<dbReference type="GO" id="GO:0003700">
    <property type="term" value="F:DNA-binding transcription factor activity"/>
    <property type="evidence" value="ECO:0007669"/>
    <property type="project" value="InterPro"/>
</dbReference>
<dbReference type="PANTHER" id="PTHR30293:SF2">
    <property type="entry name" value="TRANSCRIPTIONAL ACTIVATOR PROTEIN NHAR"/>
    <property type="match status" value="1"/>
</dbReference>
<evidence type="ECO:0000256" key="3">
    <source>
        <dbReference type="ARBA" id="ARBA00023125"/>
    </source>
</evidence>
<reference evidence="7 8" key="1">
    <citation type="submission" date="2016-10" db="EMBL/GenBank/DDBJ databases">
        <authorList>
            <person name="de Groot N.N."/>
        </authorList>
    </citation>
    <scope>NUCLEOTIDE SEQUENCE [LARGE SCALE GENOMIC DNA]</scope>
    <source>
        <strain evidence="7 8">CGMCC 1.7059</strain>
    </source>
</reference>
<accession>A0A1H2S589</accession>
<dbReference type="InterPro" id="IPR036390">
    <property type="entry name" value="WH_DNA-bd_sf"/>
</dbReference>
<dbReference type="PANTHER" id="PTHR30293">
    <property type="entry name" value="TRANSCRIPTIONAL REGULATORY PROTEIN NAC-RELATED"/>
    <property type="match status" value="1"/>
</dbReference>
<name>A0A1H2S589_9GAMM</name>
<comment type="similarity">
    <text evidence="1">Belongs to the LysR transcriptional regulatory family.</text>
</comment>
<dbReference type="Gene3D" id="3.40.190.290">
    <property type="match status" value="1"/>
</dbReference>
<feature type="domain" description="HTH lysR-type" evidence="6">
    <location>
        <begin position="5"/>
        <end position="62"/>
    </location>
</feature>
<dbReference type="SUPFAM" id="SSF53850">
    <property type="entry name" value="Periplasmic binding protein-like II"/>
    <property type="match status" value="1"/>
</dbReference>
<keyword evidence="5" id="KW-0804">Transcription</keyword>
<dbReference type="OrthoDB" id="464481at2"/>
<dbReference type="STRING" id="488533.SAMN04487960_10226"/>
<keyword evidence="8" id="KW-1185">Reference proteome</keyword>
<dbReference type="EMBL" id="FNNE01000002">
    <property type="protein sequence ID" value="SDW26738.1"/>
    <property type="molecule type" value="Genomic_DNA"/>
</dbReference>
<evidence type="ECO:0000256" key="1">
    <source>
        <dbReference type="ARBA" id="ARBA00009437"/>
    </source>
</evidence>
<evidence type="ECO:0000256" key="5">
    <source>
        <dbReference type="ARBA" id="ARBA00023163"/>
    </source>
</evidence>
<dbReference type="Pfam" id="PF03466">
    <property type="entry name" value="LysR_substrate"/>
    <property type="match status" value="1"/>
</dbReference>
<organism evidence="7 8">
    <name type="scientific">Marinobacter mobilis</name>
    <dbReference type="NCBI Taxonomy" id="488533"/>
    <lineage>
        <taxon>Bacteria</taxon>
        <taxon>Pseudomonadati</taxon>
        <taxon>Pseudomonadota</taxon>
        <taxon>Gammaproteobacteria</taxon>
        <taxon>Pseudomonadales</taxon>
        <taxon>Marinobacteraceae</taxon>
        <taxon>Marinobacter</taxon>
    </lineage>
</organism>
<evidence type="ECO:0000259" key="6">
    <source>
        <dbReference type="PROSITE" id="PS50931"/>
    </source>
</evidence>
<dbReference type="SUPFAM" id="SSF46785">
    <property type="entry name" value="Winged helix' DNA-binding domain"/>
    <property type="match status" value="1"/>
</dbReference>
<evidence type="ECO:0000256" key="2">
    <source>
        <dbReference type="ARBA" id="ARBA00023015"/>
    </source>
</evidence>
<dbReference type="PROSITE" id="PS50931">
    <property type="entry name" value="HTH_LYSR"/>
    <property type="match status" value="1"/>
</dbReference>
<keyword evidence="4" id="KW-0010">Activator</keyword>
<keyword evidence="2" id="KW-0805">Transcription regulation</keyword>
<evidence type="ECO:0000256" key="4">
    <source>
        <dbReference type="ARBA" id="ARBA00023159"/>
    </source>
</evidence>
<evidence type="ECO:0000313" key="8">
    <source>
        <dbReference type="Proteomes" id="UP000199675"/>
    </source>
</evidence>
<dbReference type="Gene3D" id="1.10.10.10">
    <property type="entry name" value="Winged helix-like DNA-binding domain superfamily/Winged helix DNA-binding domain"/>
    <property type="match status" value="1"/>
</dbReference>
<dbReference type="RefSeq" id="WP_091811406.1">
    <property type="nucleotide sequence ID" value="NZ_FNNE01000002.1"/>
</dbReference>
<evidence type="ECO:0000313" key="7">
    <source>
        <dbReference type="EMBL" id="SDW26738.1"/>
    </source>
</evidence>
<sequence>MPGTLNYKHLYYFWVIAREGSLVRASELLDLAPQTLSSQLTALEESIGSLLFRREHRRLVLTDLGQTTFRYADEMFRVADELKSVLDSDPADRPLTLSVGVAASIHKLIAYQLLEPAIKLDRQVHISCHTGGLEALLRDLKSRRLDVVLSDRLPESNPENHWGIHTIGQSSISLFAIPELAAQLRDDFPQSMHNQAFLANAIRTPYAHQLMQWFHDQGIRLDVSVEIDDSALLKVFGRNGFGVFAAPTVIRDEVCRQYQVEMIGEVESVTDTLYAISRNQVQAHPAVEAICTQGASKASKANASKKTD</sequence>
<gene>
    <name evidence="7" type="ORF">SAMN04487960_10226</name>
</gene>
<protein>
    <submittedName>
        <fullName evidence="7">Transcriptional regulator</fullName>
    </submittedName>
</protein>
<dbReference type="GO" id="GO:2000142">
    <property type="term" value="P:regulation of DNA-templated transcription initiation"/>
    <property type="evidence" value="ECO:0007669"/>
    <property type="project" value="TreeGrafter"/>
</dbReference>
<dbReference type="AlphaFoldDB" id="A0A1H2S589"/>
<dbReference type="InterPro" id="IPR005119">
    <property type="entry name" value="LysR_subst-bd"/>
</dbReference>
<proteinExistence type="inferred from homology"/>